<dbReference type="GO" id="GO:0030246">
    <property type="term" value="F:carbohydrate binding"/>
    <property type="evidence" value="ECO:0007669"/>
    <property type="project" value="InterPro"/>
</dbReference>
<dbReference type="Pfam" id="PF06452">
    <property type="entry name" value="CBM9_1"/>
    <property type="match status" value="1"/>
</dbReference>
<dbReference type="InParanoid" id="B4CVG1"/>
<sequence>MMRCQRRVLGEVAAEPSATIWQGIEAHPFTLAADGRAPQQGTMVKSVWNAAEWRVLFEVADTHVWATSTERGAMLYEEEVVEVFVDPFGDLEHYFEIELNPLNAVLEVVARRSRSGYKKDFAWRCEDLRTAARRTSTGWCGELAIPFRSLVAEPPVVGAKWRANFCRIDRPPGVERELTAWSSPRRANFHTPERFGYVEFVG</sequence>
<dbReference type="GO" id="GO:0016052">
    <property type="term" value="P:carbohydrate catabolic process"/>
    <property type="evidence" value="ECO:0007669"/>
    <property type="project" value="InterPro"/>
</dbReference>
<organism evidence="2 3">
    <name type="scientific">Chthoniobacter flavus Ellin428</name>
    <dbReference type="NCBI Taxonomy" id="497964"/>
    <lineage>
        <taxon>Bacteria</taxon>
        <taxon>Pseudomonadati</taxon>
        <taxon>Verrucomicrobiota</taxon>
        <taxon>Spartobacteria</taxon>
        <taxon>Chthoniobacterales</taxon>
        <taxon>Chthoniobacteraceae</taxon>
        <taxon>Chthoniobacter</taxon>
    </lineage>
</organism>
<dbReference type="InterPro" id="IPR010502">
    <property type="entry name" value="Carb-bd_dom_fam9"/>
</dbReference>
<evidence type="ECO:0000313" key="3">
    <source>
        <dbReference type="Proteomes" id="UP000005824"/>
    </source>
</evidence>
<dbReference type="eggNOG" id="COG3509">
    <property type="taxonomic scope" value="Bacteria"/>
</dbReference>
<dbReference type="Gene3D" id="2.60.40.1190">
    <property type="match status" value="1"/>
</dbReference>
<evidence type="ECO:0000259" key="1">
    <source>
        <dbReference type="Pfam" id="PF06452"/>
    </source>
</evidence>
<accession>B4CVG1</accession>
<dbReference type="CDD" id="cd09620">
    <property type="entry name" value="CBM9_like_3"/>
    <property type="match status" value="1"/>
</dbReference>
<proteinExistence type="predicted"/>
<dbReference type="Proteomes" id="UP000005824">
    <property type="component" value="Unassembled WGS sequence"/>
</dbReference>
<dbReference type="RefSeq" id="WP_006977975.1">
    <property type="nucleotide sequence ID" value="NZ_ABVL01000002.1"/>
</dbReference>
<dbReference type="SUPFAM" id="SSF49344">
    <property type="entry name" value="CBD9-like"/>
    <property type="match status" value="1"/>
</dbReference>
<gene>
    <name evidence="2" type="ORF">CfE428DRAFT_0648</name>
</gene>
<protein>
    <recommendedName>
        <fullName evidence="1">Carbohydrate-binding domain-containing protein</fullName>
    </recommendedName>
</protein>
<keyword evidence="3" id="KW-1185">Reference proteome</keyword>
<comment type="caution">
    <text evidence="2">The sequence shown here is derived from an EMBL/GenBank/DDBJ whole genome shotgun (WGS) entry which is preliminary data.</text>
</comment>
<feature type="domain" description="Carbohydrate-binding" evidence="1">
    <location>
        <begin position="19"/>
        <end position="201"/>
    </location>
</feature>
<dbReference type="EMBL" id="ABVL01000002">
    <property type="protein sequence ID" value="EDY21403.1"/>
    <property type="molecule type" value="Genomic_DNA"/>
</dbReference>
<dbReference type="STRING" id="497964.CfE428DRAFT_0648"/>
<name>B4CVG1_9BACT</name>
<reference evidence="2 3" key="1">
    <citation type="journal article" date="2011" name="J. Bacteriol.">
        <title>Genome sequence of Chthoniobacter flavus Ellin428, an aerobic heterotrophic soil bacterium.</title>
        <authorList>
            <person name="Kant R."/>
            <person name="van Passel M.W."/>
            <person name="Palva A."/>
            <person name="Lucas S."/>
            <person name="Lapidus A."/>
            <person name="Glavina Del Rio T."/>
            <person name="Dalin E."/>
            <person name="Tice H."/>
            <person name="Bruce D."/>
            <person name="Goodwin L."/>
            <person name="Pitluck S."/>
            <person name="Larimer F.W."/>
            <person name="Land M.L."/>
            <person name="Hauser L."/>
            <person name="Sangwan P."/>
            <person name="de Vos W.M."/>
            <person name="Janssen P.H."/>
            <person name="Smidt H."/>
        </authorList>
    </citation>
    <scope>NUCLEOTIDE SEQUENCE [LARGE SCALE GENOMIC DNA]</scope>
    <source>
        <strain evidence="2 3">Ellin428</strain>
    </source>
</reference>
<evidence type="ECO:0000313" key="2">
    <source>
        <dbReference type="EMBL" id="EDY21403.1"/>
    </source>
</evidence>
<dbReference type="GO" id="GO:0004553">
    <property type="term" value="F:hydrolase activity, hydrolyzing O-glycosyl compounds"/>
    <property type="evidence" value="ECO:0007669"/>
    <property type="project" value="InterPro"/>
</dbReference>
<dbReference type="AlphaFoldDB" id="B4CVG1"/>